<gene>
    <name evidence="1" type="ORF">GCM10022268_25320</name>
</gene>
<protein>
    <recommendedName>
        <fullName evidence="3">Restriction endonuclease</fullName>
    </recommendedName>
</protein>
<reference evidence="2" key="1">
    <citation type="journal article" date="2019" name="Int. J. Syst. Evol. Microbiol.">
        <title>The Global Catalogue of Microorganisms (GCM) 10K type strain sequencing project: providing services to taxonomists for standard genome sequencing and annotation.</title>
        <authorList>
            <consortium name="The Broad Institute Genomics Platform"/>
            <consortium name="The Broad Institute Genome Sequencing Center for Infectious Disease"/>
            <person name="Wu L."/>
            <person name="Ma J."/>
        </authorList>
    </citation>
    <scope>NUCLEOTIDE SEQUENCE [LARGE SCALE GENOMIC DNA]</scope>
    <source>
        <strain evidence="2">JCM 17498</strain>
    </source>
</reference>
<organism evidence="1 2">
    <name type="scientific">Sphingomonas cynarae</name>
    <dbReference type="NCBI Taxonomy" id="930197"/>
    <lineage>
        <taxon>Bacteria</taxon>
        <taxon>Pseudomonadati</taxon>
        <taxon>Pseudomonadota</taxon>
        <taxon>Alphaproteobacteria</taxon>
        <taxon>Sphingomonadales</taxon>
        <taxon>Sphingomonadaceae</taxon>
        <taxon>Sphingomonas</taxon>
    </lineage>
</organism>
<name>A0ABP7EA08_9SPHN</name>
<evidence type="ECO:0000313" key="2">
    <source>
        <dbReference type="Proteomes" id="UP001500523"/>
    </source>
</evidence>
<keyword evidence="2" id="KW-1185">Reference proteome</keyword>
<comment type="caution">
    <text evidence="1">The sequence shown here is derived from an EMBL/GenBank/DDBJ whole genome shotgun (WGS) entry which is preliminary data.</text>
</comment>
<proteinExistence type="predicted"/>
<accession>A0ABP7EA08</accession>
<dbReference type="Proteomes" id="UP001500523">
    <property type="component" value="Unassembled WGS sequence"/>
</dbReference>
<sequence length="204" mass="22968">MGDLTLRDLQLMARGNVAWETPLALMAAASSDDILARVNPAIDHILQEFSRTPKERKDRSEDGLSIDLITSLKHFGFQASHDTTTGGHCDIVIDGRYDFLWLGEAKIHGGYDWLLKGFNQLDSRYATAVKGQDRGGVVIYHRGPRVDQVMDGWAAHLASERPDVTIEPRSPGDLVMNTRHVHERTGREYHVRHVIVSLHWNPKV</sequence>
<evidence type="ECO:0008006" key="3">
    <source>
        <dbReference type="Google" id="ProtNLM"/>
    </source>
</evidence>
<evidence type="ECO:0000313" key="1">
    <source>
        <dbReference type="EMBL" id="GAA3715656.1"/>
    </source>
</evidence>
<dbReference type="EMBL" id="BAABBF010000005">
    <property type="protein sequence ID" value="GAA3715656.1"/>
    <property type="molecule type" value="Genomic_DNA"/>
</dbReference>
<dbReference type="RefSeq" id="WP_344693766.1">
    <property type="nucleotide sequence ID" value="NZ_BAABBF010000005.1"/>
</dbReference>